<evidence type="ECO:0000313" key="2">
    <source>
        <dbReference type="EMBL" id="CAB4541380.1"/>
    </source>
</evidence>
<dbReference type="AlphaFoldDB" id="A0A6J6BQE5"/>
<gene>
    <name evidence="2" type="ORF">UFOPK1458_00295</name>
    <name evidence="3" type="ORF">UFOPK3243_00405</name>
</gene>
<dbReference type="InterPro" id="IPR017946">
    <property type="entry name" value="PLC-like_Pdiesterase_TIM-brl"/>
</dbReference>
<dbReference type="PANTHER" id="PTHR46211:SF13">
    <property type="entry name" value="GLYCEROPHOSPHODIESTER PHOSPHODIESTERASE 1-RELATED"/>
    <property type="match status" value="1"/>
</dbReference>
<dbReference type="InterPro" id="IPR030395">
    <property type="entry name" value="GP_PDE_dom"/>
</dbReference>
<reference evidence="2" key="1">
    <citation type="submission" date="2020-05" db="EMBL/GenBank/DDBJ databases">
        <authorList>
            <person name="Chiriac C."/>
            <person name="Salcher M."/>
            <person name="Ghai R."/>
            <person name="Kavagutti S V."/>
        </authorList>
    </citation>
    <scope>NUCLEOTIDE SEQUENCE</scope>
</reference>
<dbReference type="SUPFAM" id="SSF51695">
    <property type="entry name" value="PLC-like phosphodiesterases"/>
    <property type="match status" value="1"/>
</dbReference>
<evidence type="ECO:0000313" key="3">
    <source>
        <dbReference type="EMBL" id="CAB4841266.1"/>
    </source>
</evidence>
<feature type="domain" description="GP-PDE" evidence="1">
    <location>
        <begin position="13"/>
        <end position="240"/>
    </location>
</feature>
<dbReference type="PROSITE" id="PS51704">
    <property type="entry name" value="GP_PDE"/>
    <property type="match status" value="1"/>
</dbReference>
<evidence type="ECO:0000259" key="1">
    <source>
        <dbReference type="PROSITE" id="PS51704"/>
    </source>
</evidence>
<proteinExistence type="predicted"/>
<dbReference type="GO" id="GO:0008081">
    <property type="term" value="F:phosphoric diester hydrolase activity"/>
    <property type="evidence" value="ECO:0007669"/>
    <property type="project" value="InterPro"/>
</dbReference>
<dbReference type="Gene3D" id="3.20.20.190">
    <property type="entry name" value="Phosphatidylinositol (PI) phosphodiesterase"/>
    <property type="match status" value="1"/>
</dbReference>
<protein>
    <submittedName>
        <fullName evidence="2">Unannotated protein</fullName>
    </submittedName>
</protein>
<dbReference type="EMBL" id="CAFAZZ010000026">
    <property type="protein sequence ID" value="CAB4841266.1"/>
    <property type="molecule type" value="Genomic_DNA"/>
</dbReference>
<dbReference type="Pfam" id="PF03009">
    <property type="entry name" value="GDPD"/>
    <property type="match status" value="1"/>
</dbReference>
<accession>A0A6J6BQE5</accession>
<dbReference type="EMBL" id="CAEZSQ010000041">
    <property type="protein sequence ID" value="CAB4541380.1"/>
    <property type="molecule type" value="Genomic_DNA"/>
</dbReference>
<sequence length="243" mass="27129">MGKPNLFATLGLMLIYAHRGASADFPELTLAAYEGAVEQGADGFECDVRLTKDEVPILWHNASMLERAANPGLIGEMTYKEVSRAYPQILTLDEFLNFAVKMRKGVLIETKHPVFSGNRIEEVVVETLHGTKGIDKIAVSVMSFSWFAIEKVKRLDPKISTTFLMHKNTSWFQAKISSSSAVGPGINELRQEPNRAERIKNLGRSLNVWTVDDDADIRLCSKLGVDILITNKPSHAREVLRYP</sequence>
<dbReference type="GO" id="GO:0006629">
    <property type="term" value="P:lipid metabolic process"/>
    <property type="evidence" value="ECO:0007669"/>
    <property type="project" value="InterPro"/>
</dbReference>
<dbReference type="PANTHER" id="PTHR46211">
    <property type="entry name" value="GLYCEROPHOSPHORYL DIESTER PHOSPHODIESTERASE"/>
    <property type="match status" value="1"/>
</dbReference>
<name>A0A6J6BQE5_9ZZZZ</name>
<organism evidence="2">
    <name type="scientific">freshwater metagenome</name>
    <dbReference type="NCBI Taxonomy" id="449393"/>
    <lineage>
        <taxon>unclassified sequences</taxon>
        <taxon>metagenomes</taxon>
        <taxon>ecological metagenomes</taxon>
    </lineage>
</organism>